<accession>A0A5E8B4X0</accession>
<dbReference type="EMBL" id="CABVLU010000001">
    <property type="protein sequence ID" value="VVT46580.1"/>
    <property type="molecule type" value="Genomic_DNA"/>
</dbReference>
<dbReference type="RefSeq" id="XP_031851898.1">
    <property type="nucleotide sequence ID" value="XM_031996007.1"/>
</dbReference>
<feature type="compositionally biased region" description="Polar residues" evidence="9">
    <location>
        <begin position="611"/>
        <end position="622"/>
    </location>
</feature>
<dbReference type="SMART" id="SM00054">
    <property type="entry name" value="EFh"/>
    <property type="match status" value="1"/>
</dbReference>
<organism evidence="12 13">
    <name type="scientific">Magnusiomyces paraingens</name>
    <dbReference type="NCBI Taxonomy" id="2606893"/>
    <lineage>
        <taxon>Eukaryota</taxon>
        <taxon>Fungi</taxon>
        <taxon>Dikarya</taxon>
        <taxon>Ascomycota</taxon>
        <taxon>Saccharomycotina</taxon>
        <taxon>Dipodascomycetes</taxon>
        <taxon>Dipodascales</taxon>
        <taxon>Dipodascaceae</taxon>
        <taxon>Magnusiomyces</taxon>
    </lineage>
</organism>
<keyword evidence="13" id="KW-1185">Reference proteome</keyword>
<dbReference type="GO" id="GO:0005509">
    <property type="term" value="F:calcium ion binding"/>
    <property type="evidence" value="ECO:0007669"/>
    <property type="project" value="InterPro"/>
</dbReference>
<evidence type="ECO:0000256" key="8">
    <source>
        <dbReference type="ARBA" id="ARBA00023027"/>
    </source>
</evidence>
<evidence type="ECO:0000256" key="9">
    <source>
        <dbReference type="SAM" id="MobiDB-lite"/>
    </source>
</evidence>
<dbReference type="PANTHER" id="PTHR43706">
    <property type="entry name" value="NADH DEHYDROGENASE"/>
    <property type="match status" value="1"/>
</dbReference>
<dbReference type="GO" id="GO:0003954">
    <property type="term" value="F:NADH dehydrogenase activity"/>
    <property type="evidence" value="ECO:0007669"/>
    <property type="project" value="InterPro"/>
</dbReference>
<dbReference type="OrthoDB" id="5376590at2759"/>
<dbReference type="Proteomes" id="UP000398389">
    <property type="component" value="Unassembled WGS sequence"/>
</dbReference>
<dbReference type="PANTHER" id="PTHR43706:SF50">
    <property type="entry name" value="NADH DEHYDROGENASE (UBIQUINONE)-RELATED"/>
    <property type="match status" value="1"/>
</dbReference>
<feature type="region of interest" description="Disordered" evidence="9">
    <location>
        <begin position="609"/>
        <end position="647"/>
    </location>
</feature>
<evidence type="ECO:0000256" key="3">
    <source>
        <dbReference type="ARBA" id="ARBA00022630"/>
    </source>
</evidence>
<keyword evidence="5" id="KW-0106">Calcium</keyword>
<dbReference type="SUPFAM" id="SSF47473">
    <property type="entry name" value="EF-hand"/>
    <property type="match status" value="1"/>
</dbReference>
<dbReference type="FunFam" id="3.50.50.100:FF:000005">
    <property type="entry name" value="NADH-ubiquinone oxidoreductase 64 kDa subunit"/>
    <property type="match status" value="1"/>
</dbReference>
<keyword evidence="10" id="KW-0472">Membrane</keyword>
<keyword evidence="6" id="KW-0809">Transit peptide</keyword>
<protein>
    <recommendedName>
        <fullName evidence="11">EF-hand domain-containing protein</fullName>
    </recommendedName>
</protein>
<dbReference type="AlphaFoldDB" id="A0A5E8B4X0"/>
<dbReference type="InterPro" id="IPR002048">
    <property type="entry name" value="EF_hand_dom"/>
</dbReference>
<feature type="domain" description="EF-hand" evidence="11">
    <location>
        <begin position="687"/>
        <end position="722"/>
    </location>
</feature>
<feature type="compositionally biased region" description="Polar residues" evidence="9">
    <location>
        <begin position="629"/>
        <end position="644"/>
    </location>
</feature>
<dbReference type="InterPro" id="IPR018247">
    <property type="entry name" value="EF_Hand_1_Ca_BS"/>
</dbReference>
<keyword evidence="3" id="KW-0285">Flavoprotein</keyword>
<dbReference type="PROSITE" id="PS00018">
    <property type="entry name" value="EF_HAND_1"/>
    <property type="match status" value="1"/>
</dbReference>
<evidence type="ECO:0000256" key="7">
    <source>
        <dbReference type="ARBA" id="ARBA00023002"/>
    </source>
</evidence>
<name>A0A5E8B4X0_9ASCO</name>
<dbReference type="PROSITE" id="PS50222">
    <property type="entry name" value="EF_HAND_2"/>
    <property type="match status" value="1"/>
</dbReference>
<keyword evidence="10" id="KW-0812">Transmembrane</keyword>
<evidence type="ECO:0000256" key="10">
    <source>
        <dbReference type="SAM" id="Phobius"/>
    </source>
</evidence>
<sequence>MALFARFLAKTATRPTTIVTTTTTTDNFITRPLFRSISTTSTTSTILTSSLKPSYSSSLTFQKSPFPANFTSANVNSSVFPVNYYSFHSITLKRCHLSQLCPTTIQTRLFSTSRFLHNNNNPKTNPPSQLSPVKSTLKLFELKTWQFFRLILQSIGVIVTSVAALFFLFFLYDATTYAGDDENSENGSAGKTIPVPYFALHPQRGGPKNLPIFDACLDDLDTPEKQLETTRPRLVVLGTGWGTVALLKQLYANDYDVIVVSPTNYFLFTPLLPSATVGTLETRSLVQPIRGMLRSINAHFLQAEAVDVLFNEQLVEVAATNPETGAKENFYIPYDKVVVGVGSISNKHGVDGLEHCLKLKTVDDVTSIRTKIVRNIEAACLPTTSDEERKRLLSFVICGGGPTGVELAAELFDVVREDLTKRYPKILRSEVSVHIVQSRSHILNTYDQSISNYTEKRFGKDGVDVITNSRVNKILPDRVIFTQINEDGTKTLKELPYGICIWSTGVDKAPLTRAITERLGKPHQRNHRAIETDSHLRIIGAPLGTAYAIGDCSTVRTSIADEIERLLRDGVLNSKRYYQMEIEDAVAMPVTNRPVTSAPVEEHLALPITAQPVSNTSQSSPNLDKLGNPSETTITQDPSANTPHHLQPRRHIHAIEDDKDLSQLSLTFDDFLVLARTIRSKFPQTRVHISRLEELFRQYDHDGSGTLSYAELEEMLAAIDKKITSLPATAQRAFQQGKYLGRKMGRLVRLSDRLRVADVKYGDVDASICKPFMYHHLGSLAYIGNAAVFDMNGHSFFGGILAMYAWRAAYFAQTVSFRTRALICMDWLKRGLFGRDLSGV</sequence>
<dbReference type="GeneID" id="43580107"/>
<evidence type="ECO:0000259" key="11">
    <source>
        <dbReference type="PROSITE" id="PS50222"/>
    </source>
</evidence>
<evidence type="ECO:0000313" key="13">
    <source>
        <dbReference type="Proteomes" id="UP000398389"/>
    </source>
</evidence>
<dbReference type="Pfam" id="PF22366">
    <property type="entry name" value="NDH2_C"/>
    <property type="match status" value="1"/>
</dbReference>
<evidence type="ECO:0000256" key="4">
    <source>
        <dbReference type="ARBA" id="ARBA00022827"/>
    </source>
</evidence>
<feature type="transmembrane region" description="Helical" evidence="10">
    <location>
        <begin position="147"/>
        <end position="172"/>
    </location>
</feature>
<dbReference type="InterPro" id="IPR036188">
    <property type="entry name" value="FAD/NAD-bd_sf"/>
</dbReference>
<keyword evidence="8" id="KW-0520">NAD</keyword>
<dbReference type="InterPro" id="IPR011992">
    <property type="entry name" value="EF-hand-dom_pair"/>
</dbReference>
<comment type="similarity">
    <text evidence="2">Belongs to the NADH dehydrogenase family.</text>
</comment>
<reference evidence="12 13" key="1">
    <citation type="submission" date="2019-09" db="EMBL/GenBank/DDBJ databases">
        <authorList>
            <person name="Brejova B."/>
        </authorList>
    </citation>
    <scope>NUCLEOTIDE SEQUENCE [LARGE SCALE GENOMIC DNA]</scope>
</reference>
<keyword evidence="10" id="KW-1133">Transmembrane helix</keyword>
<dbReference type="Gene3D" id="3.50.50.100">
    <property type="match status" value="2"/>
</dbReference>
<evidence type="ECO:0000256" key="1">
    <source>
        <dbReference type="ARBA" id="ARBA00004137"/>
    </source>
</evidence>
<dbReference type="InterPro" id="IPR023753">
    <property type="entry name" value="FAD/NAD-binding_dom"/>
</dbReference>
<dbReference type="InterPro" id="IPR054585">
    <property type="entry name" value="NDH2-like_C"/>
</dbReference>
<dbReference type="SUPFAM" id="SSF51905">
    <property type="entry name" value="FAD/NAD(P)-binding domain"/>
    <property type="match status" value="2"/>
</dbReference>
<dbReference type="Pfam" id="PF07992">
    <property type="entry name" value="Pyr_redox_2"/>
    <property type="match status" value="1"/>
</dbReference>
<gene>
    <name evidence="12" type="ORF">SAPINGB_P001284</name>
</gene>
<dbReference type="Pfam" id="PF13405">
    <property type="entry name" value="EF-hand_6"/>
    <property type="match status" value="1"/>
</dbReference>
<evidence type="ECO:0000256" key="5">
    <source>
        <dbReference type="ARBA" id="ARBA00022837"/>
    </source>
</evidence>
<evidence type="ECO:0000256" key="6">
    <source>
        <dbReference type="ARBA" id="ARBA00022946"/>
    </source>
</evidence>
<evidence type="ECO:0000313" key="12">
    <source>
        <dbReference type="EMBL" id="VVT46580.1"/>
    </source>
</evidence>
<comment type="subcellular location">
    <subcellularLocation>
        <location evidence="1">Mitochondrion inner membrane</location>
        <topology evidence="1">Peripheral membrane protein</topology>
        <orientation evidence="1">Intermembrane side</orientation>
    </subcellularLocation>
</comment>
<keyword evidence="4" id="KW-0274">FAD</keyword>
<keyword evidence="7" id="KW-0560">Oxidoreductase</keyword>
<dbReference type="InterPro" id="IPR045024">
    <property type="entry name" value="NDH-2"/>
</dbReference>
<proteinExistence type="inferred from homology"/>
<evidence type="ECO:0000256" key="2">
    <source>
        <dbReference type="ARBA" id="ARBA00005272"/>
    </source>
</evidence>
<dbReference type="GO" id="GO:0005743">
    <property type="term" value="C:mitochondrial inner membrane"/>
    <property type="evidence" value="ECO:0007669"/>
    <property type="project" value="UniProtKB-SubCell"/>
</dbReference>